<dbReference type="Gene3D" id="3.50.50.60">
    <property type="entry name" value="FAD/NAD(P)-binding domain"/>
    <property type="match status" value="2"/>
</dbReference>
<dbReference type="GO" id="GO:0016491">
    <property type="term" value="F:oxidoreductase activity"/>
    <property type="evidence" value="ECO:0007669"/>
    <property type="project" value="UniProtKB-KW"/>
</dbReference>
<keyword evidence="1" id="KW-0560">Oxidoreductase</keyword>
<dbReference type="EMBL" id="LT629971">
    <property type="protein sequence ID" value="SEH62368.1"/>
    <property type="molecule type" value="Genomic_DNA"/>
</dbReference>
<evidence type="ECO:0000256" key="1">
    <source>
        <dbReference type="ARBA" id="ARBA00023002"/>
    </source>
</evidence>
<accession>A0A1H6JP79</accession>
<evidence type="ECO:0000313" key="4">
    <source>
        <dbReference type="Proteomes" id="UP000182915"/>
    </source>
</evidence>
<dbReference type="OrthoDB" id="9806257at2"/>
<dbReference type="Gene3D" id="3.30.9.10">
    <property type="entry name" value="D-Amino Acid Oxidase, subunit A, domain 2"/>
    <property type="match status" value="1"/>
</dbReference>
<dbReference type="Proteomes" id="UP000182915">
    <property type="component" value="Chromosome I"/>
</dbReference>
<evidence type="ECO:0000259" key="2">
    <source>
        <dbReference type="Pfam" id="PF01266"/>
    </source>
</evidence>
<dbReference type="PANTHER" id="PTHR13847">
    <property type="entry name" value="SARCOSINE DEHYDROGENASE-RELATED"/>
    <property type="match status" value="1"/>
</dbReference>
<dbReference type="RefSeq" id="WP_083407122.1">
    <property type="nucleotide sequence ID" value="NZ_LT629971.1"/>
</dbReference>
<feature type="domain" description="FAD dependent oxidoreductase" evidence="2">
    <location>
        <begin position="14"/>
        <end position="399"/>
    </location>
</feature>
<proteinExistence type="predicted"/>
<dbReference type="GO" id="GO:0005737">
    <property type="term" value="C:cytoplasm"/>
    <property type="evidence" value="ECO:0007669"/>
    <property type="project" value="TreeGrafter"/>
</dbReference>
<sequence>MVGGERIDGGPRSAIVVGAGIVGLSTAWFLQERGVDVTVVDRNGVAAGASWGNAGWVSPTLTLPLNTPSVLRYGLRSLSDRNAPLHIPMTVDGGLWRFLFQFAANCRTSVWTQAVEANVPLNEECIEAYDVLIANGVEAPVTDAPITAIFRTTHDAEHMMRELRALERAGQNVFVTGLSGEALREQVPLASRAITAGININNQRFVDPGRFVQALGRAVEDRGARILRQDVRGVFSPGSGVIVETFSGESLTADTVVIATGAWLSRLAGRRIRVPVASGRGYSFTVPVDRPIPGPIYLPDVRVACTPYQGALRVAGTMEFRDPHEPVISERIGAIVASASPLLDGVRWAERTDVWVGPRPVTPDGRALIGEMSRNVYVAGGHGMWGLAHGPVTGRLLAEQITTGKQPEALRPFDPLRRAIA</sequence>
<keyword evidence="4" id="KW-1185">Reference proteome</keyword>
<reference evidence="4" key="1">
    <citation type="submission" date="2016-10" db="EMBL/GenBank/DDBJ databases">
        <authorList>
            <person name="Varghese N."/>
            <person name="Submissions S."/>
        </authorList>
    </citation>
    <scope>NUCLEOTIDE SEQUENCE [LARGE SCALE GENOMIC DNA]</scope>
    <source>
        <strain evidence="4">DSM 45405</strain>
    </source>
</reference>
<dbReference type="InterPro" id="IPR006076">
    <property type="entry name" value="FAD-dep_OxRdtase"/>
</dbReference>
<dbReference type="STRING" id="370526.SAMN04489835_2150"/>
<dbReference type="PANTHER" id="PTHR13847:SF289">
    <property type="entry name" value="GLYCINE OXIDASE"/>
    <property type="match status" value="1"/>
</dbReference>
<dbReference type="InterPro" id="IPR036188">
    <property type="entry name" value="FAD/NAD-bd_sf"/>
</dbReference>
<dbReference type="SUPFAM" id="SSF54373">
    <property type="entry name" value="FAD-linked reductases, C-terminal domain"/>
    <property type="match status" value="1"/>
</dbReference>
<dbReference type="Pfam" id="PF01266">
    <property type="entry name" value="DAO"/>
    <property type="match status" value="1"/>
</dbReference>
<evidence type="ECO:0000313" key="3">
    <source>
        <dbReference type="EMBL" id="SEH62368.1"/>
    </source>
</evidence>
<dbReference type="SUPFAM" id="SSF51971">
    <property type="entry name" value="Nucleotide-binding domain"/>
    <property type="match status" value="1"/>
</dbReference>
<protein>
    <submittedName>
        <fullName evidence="3">D-amino-acid dehydrogenase</fullName>
    </submittedName>
</protein>
<name>A0A1H6JP79_MYCRU</name>
<organism evidence="3 4">
    <name type="scientific">Mycolicibacterium rutilum</name>
    <name type="common">Mycobacterium rutilum</name>
    <dbReference type="NCBI Taxonomy" id="370526"/>
    <lineage>
        <taxon>Bacteria</taxon>
        <taxon>Bacillati</taxon>
        <taxon>Actinomycetota</taxon>
        <taxon>Actinomycetes</taxon>
        <taxon>Mycobacteriales</taxon>
        <taxon>Mycobacteriaceae</taxon>
        <taxon>Mycolicibacterium</taxon>
    </lineage>
</organism>
<gene>
    <name evidence="3" type="ORF">SAMN04489835_2150</name>
</gene>
<dbReference type="AlphaFoldDB" id="A0A1H6JP79"/>